<dbReference type="InterPro" id="IPR004302">
    <property type="entry name" value="Cellulose/chitin-bd_N"/>
</dbReference>
<feature type="non-terminal residue" evidence="3">
    <location>
        <position position="1"/>
    </location>
</feature>
<comment type="caution">
    <text evidence="3">The sequence shown here is derived from an EMBL/GenBank/DDBJ whole genome shotgun (WGS) entry which is preliminary data.</text>
</comment>
<protein>
    <recommendedName>
        <fullName evidence="2">Chitin-binding type-4 domain-containing protein</fullName>
    </recommendedName>
</protein>
<keyword evidence="4" id="KW-1185">Reference proteome</keyword>
<accession>A0AAW0WMC1</accession>
<feature type="region of interest" description="Disordered" evidence="1">
    <location>
        <begin position="45"/>
        <end position="66"/>
    </location>
</feature>
<reference evidence="3 4" key="1">
    <citation type="journal article" date="2024" name="BMC Genomics">
        <title>Genome assembly of redclaw crayfish (Cherax quadricarinatus) provides insights into its immune adaptation and hypoxia tolerance.</title>
        <authorList>
            <person name="Liu Z."/>
            <person name="Zheng J."/>
            <person name="Li H."/>
            <person name="Fang K."/>
            <person name="Wang S."/>
            <person name="He J."/>
            <person name="Zhou D."/>
            <person name="Weng S."/>
            <person name="Chi M."/>
            <person name="Gu Z."/>
            <person name="He J."/>
            <person name="Li F."/>
            <person name="Wang M."/>
        </authorList>
    </citation>
    <scope>NUCLEOTIDE SEQUENCE [LARGE SCALE GENOMIC DNA]</scope>
    <source>
        <strain evidence="3">ZL_2023a</strain>
    </source>
</reference>
<evidence type="ECO:0000313" key="4">
    <source>
        <dbReference type="Proteomes" id="UP001445076"/>
    </source>
</evidence>
<dbReference type="EMBL" id="JARKIK010000054">
    <property type="protein sequence ID" value="KAK8733335.1"/>
    <property type="molecule type" value="Genomic_DNA"/>
</dbReference>
<dbReference type="AlphaFoldDB" id="A0AAW0WMC1"/>
<dbReference type="Proteomes" id="UP001445076">
    <property type="component" value="Unassembled WGS sequence"/>
</dbReference>
<name>A0AAW0WMC1_CHEQU</name>
<evidence type="ECO:0000259" key="2">
    <source>
        <dbReference type="Pfam" id="PF03067"/>
    </source>
</evidence>
<evidence type="ECO:0000313" key="3">
    <source>
        <dbReference type="EMBL" id="KAK8733335.1"/>
    </source>
</evidence>
<proteinExistence type="predicted"/>
<organism evidence="3 4">
    <name type="scientific">Cherax quadricarinatus</name>
    <name type="common">Australian red claw crayfish</name>
    <dbReference type="NCBI Taxonomy" id="27406"/>
    <lineage>
        <taxon>Eukaryota</taxon>
        <taxon>Metazoa</taxon>
        <taxon>Ecdysozoa</taxon>
        <taxon>Arthropoda</taxon>
        <taxon>Crustacea</taxon>
        <taxon>Multicrustacea</taxon>
        <taxon>Malacostraca</taxon>
        <taxon>Eumalacostraca</taxon>
        <taxon>Eucarida</taxon>
        <taxon>Decapoda</taxon>
        <taxon>Pleocyemata</taxon>
        <taxon>Astacidea</taxon>
        <taxon>Parastacoidea</taxon>
        <taxon>Parastacidae</taxon>
        <taxon>Cherax</taxon>
    </lineage>
</organism>
<feature type="domain" description="Chitin-binding type-4" evidence="2">
    <location>
        <begin position="5"/>
        <end position="180"/>
    </location>
</feature>
<evidence type="ECO:0000256" key="1">
    <source>
        <dbReference type="SAM" id="MobiDB-lite"/>
    </source>
</evidence>
<gene>
    <name evidence="3" type="ORF">OTU49_006587</name>
</gene>
<sequence length="232" mass="25643">QGRGHMSMEEPPARNVMWRTGFNHLPAHADDDYLICHEKDARSKCPPCGDSADTPPPHPHEGGGQWATGIISRTYTMGQVINVKVNVTRSHGGPIEFKLCPHDNPKIPVDQHCLDQYPLKVVGSRSRSVPIRAPYNSPEQINIRLRLPSGVSCQQCVLQMSNLAEEFKPQKIMFRNCADIAIEGTAKTSFAGGADVGPPQPEFVISSRSGFEPALGDSIVFPEQKQHRFFSY</sequence>
<dbReference type="Pfam" id="PF03067">
    <property type="entry name" value="LPMO_10"/>
    <property type="match status" value="1"/>
</dbReference>
<dbReference type="Gene3D" id="2.70.50.70">
    <property type="match status" value="1"/>
</dbReference>